<dbReference type="EMBL" id="JAGSOJ010000002">
    <property type="protein sequence ID" value="MCM1989819.1"/>
    <property type="molecule type" value="Genomic_DNA"/>
</dbReference>
<keyword evidence="4" id="KW-0378">Hydrolase</keyword>
<reference evidence="4" key="2">
    <citation type="submission" date="2021-04" db="EMBL/GenBank/DDBJ databases">
        <authorList>
            <person name="Dong X."/>
        </authorList>
    </citation>
    <scope>NUCLEOTIDE SEQUENCE</scope>
    <source>
        <strain evidence="4">ZWT</strain>
    </source>
</reference>
<dbReference type="InterPro" id="IPR003343">
    <property type="entry name" value="Big_2"/>
</dbReference>
<feature type="chain" id="PRO_5039945579" evidence="2">
    <location>
        <begin position="26"/>
        <end position="2087"/>
    </location>
</feature>
<organism evidence="4 5">
    <name type="scientific">Oceanirhabdus seepicola</name>
    <dbReference type="NCBI Taxonomy" id="2828781"/>
    <lineage>
        <taxon>Bacteria</taxon>
        <taxon>Bacillati</taxon>
        <taxon>Bacillota</taxon>
        <taxon>Clostridia</taxon>
        <taxon>Eubacteriales</taxon>
        <taxon>Clostridiaceae</taxon>
        <taxon>Oceanirhabdus</taxon>
    </lineage>
</organism>
<dbReference type="Gene3D" id="2.60.40.10">
    <property type="entry name" value="Immunoglobulins"/>
    <property type="match status" value="2"/>
</dbReference>
<evidence type="ECO:0000256" key="1">
    <source>
        <dbReference type="SAM" id="MobiDB-lite"/>
    </source>
</evidence>
<dbReference type="PANTHER" id="PTHR42834">
    <property type="entry name" value="ENDONUCLEASE/EXONUCLEASE/PHOSPHATASE FAMILY PROTEIN (AFU_ORTHOLOGUE AFUA_3G09210)"/>
    <property type="match status" value="1"/>
</dbReference>
<dbReference type="RefSeq" id="WP_250858842.1">
    <property type="nucleotide sequence ID" value="NZ_JAGSOJ010000002.1"/>
</dbReference>
<dbReference type="SMART" id="SM00635">
    <property type="entry name" value="BID_2"/>
    <property type="match status" value="2"/>
</dbReference>
<dbReference type="Gene3D" id="3.60.10.10">
    <property type="entry name" value="Endonuclease/exonuclease/phosphatase"/>
    <property type="match status" value="1"/>
</dbReference>
<dbReference type="Pfam" id="PF17963">
    <property type="entry name" value="Big_9"/>
    <property type="match status" value="2"/>
</dbReference>
<dbReference type="InterPro" id="IPR046780">
    <property type="entry name" value="aBig_2"/>
</dbReference>
<dbReference type="InterPro" id="IPR036691">
    <property type="entry name" value="Endo/exonu/phosph_ase_sf"/>
</dbReference>
<evidence type="ECO:0000313" key="4">
    <source>
        <dbReference type="EMBL" id="MCM1989819.1"/>
    </source>
</evidence>
<dbReference type="Pfam" id="PF19886">
    <property type="entry name" value="DUF6359"/>
    <property type="match status" value="1"/>
</dbReference>
<dbReference type="Pfam" id="PF04231">
    <property type="entry name" value="Endonuclease_1"/>
    <property type="match status" value="1"/>
</dbReference>
<dbReference type="SUPFAM" id="SSF56219">
    <property type="entry name" value="DNase I-like"/>
    <property type="match status" value="1"/>
</dbReference>
<keyword evidence="2" id="KW-0732">Signal</keyword>
<reference evidence="4" key="1">
    <citation type="journal article" date="2021" name="mSystems">
        <title>Bacteria and Archaea Synergistically Convert Glycine Betaine to Biogenic Methane in the Formosa Cold Seep of the South China Sea.</title>
        <authorList>
            <person name="Li L."/>
            <person name="Zhang W."/>
            <person name="Zhang S."/>
            <person name="Song L."/>
            <person name="Sun Q."/>
            <person name="Zhang H."/>
            <person name="Xiang H."/>
            <person name="Dong X."/>
        </authorList>
    </citation>
    <scope>NUCLEOTIDE SEQUENCE</scope>
    <source>
        <strain evidence="4">ZWT</strain>
    </source>
</reference>
<feature type="domain" description="BIG2" evidence="3">
    <location>
        <begin position="214"/>
        <end position="296"/>
    </location>
</feature>
<dbReference type="Pfam" id="PF20578">
    <property type="entry name" value="aBig_2"/>
    <property type="match status" value="3"/>
</dbReference>
<keyword evidence="4" id="KW-0255">Endonuclease</keyword>
<feature type="compositionally biased region" description="Basic and acidic residues" evidence="1">
    <location>
        <begin position="990"/>
        <end position="1000"/>
    </location>
</feature>
<accession>A0A9J6NZW6</accession>
<dbReference type="Proteomes" id="UP001056429">
    <property type="component" value="Unassembled WGS sequence"/>
</dbReference>
<dbReference type="InterPro" id="IPR045939">
    <property type="entry name" value="YhcR_N"/>
</dbReference>
<feature type="signal peptide" evidence="2">
    <location>
        <begin position="1"/>
        <end position="25"/>
    </location>
</feature>
<evidence type="ECO:0000259" key="3">
    <source>
        <dbReference type="SMART" id="SM00635"/>
    </source>
</evidence>
<evidence type="ECO:0000256" key="2">
    <source>
        <dbReference type="SAM" id="SignalP"/>
    </source>
</evidence>
<dbReference type="InterPro" id="IPR013783">
    <property type="entry name" value="Ig-like_fold"/>
</dbReference>
<gene>
    <name evidence="4" type="ORF">KDK92_08710</name>
</gene>
<dbReference type="Pfam" id="PF19580">
    <property type="entry name" value="Exo_endo_phos_3"/>
    <property type="match status" value="1"/>
</dbReference>
<keyword evidence="4" id="KW-0540">Nuclease</keyword>
<evidence type="ECO:0000313" key="5">
    <source>
        <dbReference type="Proteomes" id="UP001056429"/>
    </source>
</evidence>
<feature type="domain" description="BIG2" evidence="3">
    <location>
        <begin position="312"/>
        <end position="393"/>
    </location>
</feature>
<keyword evidence="5" id="KW-1185">Reference proteome</keyword>
<proteinExistence type="predicted"/>
<dbReference type="GO" id="GO:0004519">
    <property type="term" value="F:endonuclease activity"/>
    <property type="evidence" value="ECO:0007669"/>
    <property type="project" value="UniProtKB-KW"/>
</dbReference>
<sequence>MKNKFLKRISSFVAAAMIFSNLTFIGGIQNVKADEVSKLVISQYIETSSGTYPKGIELWNVSGSDIDFSTTNLSVLKGGNGGAPSSVFTLNAGKLASGEVMVIGTRDMGTYLDENGLSSVLYEEKTFQFNGDDSLQIELNGEIVDTFGTPGEDPGKAWSGNGVETKNTNIQLKSGITTGADSFGWTDPSIRFEKVADGTDLTGFGIAPVTSNQAPTVAQTITDQIATEGEGEITIDVSGTFIDADGDTLTLNVESDKEEIVTVSVNGTEVVVTPVSEGSAVITVTADDNKGGTVSTAFNVTVNPEVIKNQSPTVAQTITDQIATEGDEEITIDVSGTFSDADGDTLTISAVSDNEEVTTVVVNGTDVIVTPVSEGTTNITVTANDNKGGTVNTTFNVTVNAAQAADYLTVEQALSEAQGTEVTIQGYLVDGFNTQYGIKVADINDAQVETYIAVKLNSGDREQFNPQKNPDAQGEKVRVTGIRDSYCGEEGIVSVSSIEFIDDGSGSLSDEEAVVGAKAALTLGNTTSVTTDLNLPTTGLNETTISWESSNTAFVANDGAVTRPANGEGDATLTLTATITKGSESDTKDFTVTVLEEGATPQNNTIAAAREKNGEIVTVEGIATYCYTDGKKVYFQDETAGIFIYDSAGGLTVTEGDKVQVTGTVTSHFDVLEIVPSSTEDVKIISSENSVTPEVVTIDGIVESKESMLVKLENLTITTIDTSADTVFVDSQGRTITAFKARINSSIVEGNIVDVIAIVDQFKGNYQLKIRSESDVTATTVIMTDEEAVAGAKAALTLGNTTSVITDLNLPTTGLNETIISWESSNTAVVTNDGIVTRPENGNIEVTLTATITKGNANDTKEFIITVLEEGADPYETYYTDAYGKTGEALKAALNDIIDNNNTTLSYAQAYDALVETDEDPNKPGNVILLYTGRSVNGPAKYADGAGWNREHVWAKSHGDFGTSKGPGTDIHQLRPTDVSVNSSRGHLDFDNGGKPHSEATECNYDSDSWEPRDEVKGDVARIIFYMAVRYEGEHGEKDLELADRVNTYPNPEHGKLSVLLEWNKQDPISEFEMTRNNIIYEKYQHNRNPFIDHPEWADEIWGEPSNITDEEAVIAAKNALTLGNTTEVTSNLNLSTIGSYDTIISWDSSNKAVIANDGTVTRPINGEGNIRVTLKATITKGNANDTKDFTVTVLEEGATPQNNTIVAAREKVGEIVTVEGIATYCYTDGKKVYFQDETAGIFIYDENGGLNVEEGDKVQVTGTVTAHFDVLEIVPSGIEDVKIINSGNTVTPEVVTIDQIVESKESMLVKLENLTMTTLNTSGNTVFEDSQGRTITAFKPRINSSIVEGNIVDVIAVVDQFKGTYQLKIRNESDVIKVGDGDGGHPQPGEITKISEIQGKAHISPLVGDKVKIKGIVTSVVNGQYDKGFYIQEVIADDNDNTSEGIYVDYSGITSIGIKAGDLVTVNGKVYEEKLYPFDNQLSITYIKNASVEIESTGNALPEPIIIGDNGIMPPKEIIENDSFSKFQPQEDAIDFYESLEGMLIQIDNAVVVASTDKYGQIVVMPENGKDAVNERTIHGGIMITAEKTNPNTIMIDDVIIENEPSVNVGDKFNDSVVGVMSYGFGMYKVYNTQVLPSVTSAGLQRETTSIEFDEDKLTVASYNIENFSALTDTVKVNKIANSIVNNLNNPDIIGLIEVQDNNGDKDDSITDASKSYQTLIDAISSKGGPLYAYTDIAPVDDQDGGIPGGNIRVGYIYRTERVSLKEGTSGDATTAVGVTNQGNLTHNPGKIVPNDAAFESSRKALAAEFDFKGNEVIVIANHFCSKRGDNGLFGDVQPPVRGSEVQRHAQAQIVNDFVDSVLAKNSDANVVVLGDLNDFEFSETVNILKGGVMHNMIDSLPKNERFTYVYSGNSQVLDNILVTNNLKDTTEIDVVHINAEFTEEQGRASDHDPVLAQIAFDSDTTIPEKDIEIKDVIIMDINGNVLTEIKQGATVVVKANIKNSTEDSANGTVIVKLTDSKNKVIGIGFIKDTELKKQIMNEYAIGFTLDNETLGNCKAQVYVWDGWDTMNPLSEAVTIDFVINY</sequence>
<dbReference type="PANTHER" id="PTHR42834:SF1">
    <property type="entry name" value="ENDONUCLEASE_EXONUCLEASE_PHOSPHATASE FAMILY PROTEIN (AFU_ORTHOLOGUE AFUA_3G09210)"/>
    <property type="match status" value="1"/>
</dbReference>
<dbReference type="SUPFAM" id="SSF54060">
    <property type="entry name" value="His-Me finger endonucleases"/>
    <property type="match status" value="1"/>
</dbReference>
<name>A0A9J6NZW6_9CLOT</name>
<dbReference type="InterPro" id="IPR044925">
    <property type="entry name" value="His-Me_finger_sf"/>
</dbReference>
<feature type="region of interest" description="Disordered" evidence="1">
    <location>
        <begin position="990"/>
        <end position="1012"/>
    </location>
</feature>
<dbReference type="CDD" id="cd04486">
    <property type="entry name" value="YhcR_OBF_like"/>
    <property type="match status" value="3"/>
</dbReference>
<dbReference type="InterPro" id="IPR007346">
    <property type="entry name" value="Endonuclease-I"/>
</dbReference>
<dbReference type="InterPro" id="IPR005135">
    <property type="entry name" value="Endo/exonuclease/phosphatase"/>
</dbReference>
<protein>
    <submittedName>
        <fullName evidence="4">Endonuclease</fullName>
    </submittedName>
</protein>
<comment type="caution">
    <text evidence="4">The sequence shown here is derived from an EMBL/GenBank/DDBJ whole genome shotgun (WGS) entry which is preliminary data.</text>
</comment>